<comment type="caution">
    <text evidence="6">The sequence shown here is derived from an EMBL/GenBank/DDBJ whole genome shotgun (WGS) entry which is preliminary data.</text>
</comment>
<dbReference type="InterPro" id="IPR000524">
    <property type="entry name" value="Tscrpt_reg_HTH_GntR"/>
</dbReference>
<evidence type="ECO:0000313" key="6">
    <source>
        <dbReference type="EMBL" id="MBO0333965.1"/>
    </source>
</evidence>
<dbReference type="Proteomes" id="UP000664761">
    <property type="component" value="Unassembled WGS sequence"/>
</dbReference>
<keyword evidence="7" id="KW-1185">Reference proteome</keyword>
<feature type="domain" description="HTH gntR-type" evidence="5">
    <location>
        <begin position="21"/>
        <end position="88"/>
    </location>
</feature>
<keyword evidence="3" id="KW-0804">Transcription</keyword>
<dbReference type="Gene3D" id="1.20.120.530">
    <property type="entry name" value="GntR ligand-binding domain-like"/>
    <property type="match status" value="1"/>
</dbReference>
<evidence type="ECO:0000259" key="5">
    <source>
        <dbReference type="PROSITE" id="PS50949"/>
    </source>
</evidence>
<organism evidence="6 7">
    <name type="scientific">Sneathiella sedimenti</name>
    <dbReference type="NCBI Taxonomy" id="2816034"/>
    <lineage>
        <taxon>Bacteria</taxon>
        <taxon>Pseudomonadati</taxon>
        <taxon>Pseudomonadota</taxon>
        <taxon>Alphaproteobacteria</taxon>
        <taxon>Sneathiellales</taxon>
        <taxon>Sneathiellaceae</taxon>
        <taxon>Sneathiella</taxon>
    </lineage>
</organism>
<protein>
    <submittedName>
        <fullName evidence="6">GntR family transcriptional regulator</fullName>
    </submittedName>
</protein>
<sequence>MSVKSNSKTEQRAKQSGKTKISLGQKISDTLKRRILNWEYPPNTLLVEEELSEEFGVSRSPVREALQMLESAGLAERRKNRSFVVKQVRFEEVRDIYEFREAIELYVIERLCVLEQRQAGLKALKVQWLDIQKSHEAGVDPEPAKAALLDQDFHEGLAELLGNKVILNALRSLSERLLFFRTIDFQRDGRIGETCREHLEIIDAIEKGNIEMARRCLLENIDGGLQNVQYGLQVALMRSHS</sequence>
<dbReference type="PRINTS" id="PR00035">
    <property type="entry name" value="HTHGNTR"/>
</dbReference>
<keyword evidence="2" id="KW-0238">DNA-binding</keyword>
<evidence type="ECO:0000256" key="4">
    <source>
        <dbReference type="SAM" id="MobiDB-lite"/>
    </source>
</evidence>
<reference evidence="6 7" key="1">
    <citation type="submission" date="2021-03" db="EMBL/GenBank/DDBJ databases">
        <title>Sneathiella sp. CAU 1612 isolated from Kang Won-do.</title>
        <authorList>
            <person name="Kim W."/>
        </authorList>
    </citation>
    <scope>NUCLEOTIDE SEQUENCE [LARGE SCALE GENOMIC DNA]</scope>
    <source>
        <strain evidence="6 7">CAU 1612</strain>
    </source>
</reference>
<dbReference type="InterPro" id="IPR036390">
    <property type="entry name" value="WH_DNA-bd_sf"/>
</dbReference>
<evidence type="ECO:0000256" key="3">
    <source>
        <dbReference type="ARBA" id="ARBA00023163"/>
    </source>
</evidence>
<feature type="region of interest" description="Disordered" evidence="4">
    <location>
        <begin position="1"/>
        <end position="21"/>
    </location>
</feature>
<dbReference type="InterPro" id="IPR011711">
    <property type="entry name" value="GntR_C"/>
</dbReference>
<dbReference type="EMBL" id="JAFLNC010000003">
    <property type="protein sequence ID" value="MBO0333965.1"/>
    <property type="molecule type" value="Genomic_DNA"/>
</dbReference>
<dbReference type="SUPFAM" id="SSF46785">
    <property type="entry name" value="Winged helix' DNA-binding domain"/>
    <property type="match status" value="1"/>
</dbReference>
<keyword evidence="1" id="KW-0805">Transcription regulation</keyword>
<dbReference type="SUPFAM" id="SSF48008">
    <property type="entry name" value="GntR ligand-binding domain-like"/>
    <property type="match status" value="1"/>
</dbReference>
<dbReference type="PANTHER" id="PTHR43537:SF5">
    <property type="entry name" value="UXU OPERON TRANSCRIPTIONAL REGULATOR"/>
    <property type="match status" value="1"/>
</dbReference>
<dbReference type="Pfam" id="PF07729">
    <property type="entry name" value="FCD"/>
    <property type="match status" value="1"/>
</dbReference>
<name>A0ABS3F627_9PROT</name>
<gene>
    <name evidence="6" type="ORF">J0X12_10080</name>
</gene>
<dbReference type="PROSITE" id="PS50949">
    <property type="entry name" value="HTH_GNTR"/>
    <property type="match status" value="1"/>
</dbReference>
<dbReference type="Gene3D" id="1.10.10.10">
    <property type="entry name" value="Winged helix-like DNA-binding domain superfamily/Winged helix DNA-binding domain"/>
    <property type="match status" value="1"/>
</dbReference>
<evidence type="ECO:0000313" key="7">
    <source>
        <dbReference type="Proteomes" id="UP000664761"/>
    </source>
</evidence>
<dbReference type="SMART" id="SM00345">
    <property type="entry name" value="HTH_GNTR"/>
    <property type="match status" value="1"/>
</dbReference>
<dbReference type="InterPro" id="IPR008920">
    <property type="entry name" value="TF_FadR/GntR_C"/>
</dbReference>
<dbReference type="PANTHER" id="PTHR43537">
    <property type="entry name" value="TRANSCRIPTIONAL REGULATOR, GNTR FAMILY"/>
    <property type="match status" value="1"/>
</dbReference>
<dbReference type="Pfam" id="PF00392">
    <property type="entry name" value="GntR"/>
    <property type="match status" value="1"/>
</dbReference>
<dbReference type="SMART" id="SM00895">
    <property type="entry name" value="FCD"/>
    <property type="match status" value="1"/>
</dbReference>
<evidence type="ECO:0000256" key="2">
    <source>
        <dbReference type="ARBA" id="ARBA00023125"/>
    </source>
</evidence>
<dbReference type="InterPro" id="IPR036388">
    <property type="entry name" value="WH-like_DNA-bd_sf"/>
</dbReference>
<evidence type="ECO:0000256" key="1">
    <source>
        <dbReference type="ARBA" id="ARBA00023015"/>
    </source>
</evidence>
<accession>A0ABS3F627</accession>
<proteinExistence type="predicted"/>